<proteinExistence type="predicted"/>
<gene>
    <name evidence="1" type="ORF">ACFPFU_00215</name>
</gene>
<dbReference type="EMBL" id="JBHSJJ010000001">
    <property type="protein sequence ID" value="MFC4870091.1"/>
    <property type="molecule type" value="Genomic_DNA"/>
</dbReference>
<accession>A0ABV9SUQ4</accession>
<evidence type="ECO:0008006" key="3">
    <source>
        <dbReference type="Google" id="ProtNLM"/>
    </source>
</evidence>
<sequence length="226" mass="26297">MSIAEKLLIFREDNYHEEMRKRNFQSAVITSDKGLLKYDEGDISPSPLTYADLLSNNTPLLKAFEALMNKRRFFIRNGNQVDHIVTQSDLDKIPMRLALFGLISALETNLRQLVKEEVPDWQQYLSQERLTAAHKLLLLKTARNEEIDLLQCLQLADLGSIFSKKRRYKKFDPCLTRDRYNSCFGKIGKLRDAVAHSQQILPFSWSEIHDLLVFIRKISESKNQTH</sequence>
<organism evidence="1 2">
    <name type="scientific">Negadavirga shengliensis</name>
    <dbReference type="NCBI Taxonomy" id="1389218"/>
    <lineage>
        <taxon>Bacteria</taxon>
        <taxon>Pseudomonadati</taxon>
        <taxon>Bacteroidota</taxon>
        <taxon>Cytophagia</taxon>
        <taxon>Cytophagales</taxon>
        <taxon>Cyclobacteriaceae</taxon>
        <taxon>Negadavirga</taxon>
    </lineage>
</organism>
<evidence type="ECO:0000313" key="2">
    <source>
        <dbReference type="Proteomes" id="UP001595818"/>
    </source>
</evidence>
<dbReference type="RefSeq" id="WP_377060332.1">
    <property type="nucleotide sequence ID" value="NZ_JBHSJJ010000001.1"/>
</dbReference>
<protein>
    <recommendedName>
        <fullName evidence="3">RiboL-PSP-HEPN domain-containing protein</fullName>
    </recommendedName>
</protein>
<comment type="caution">
    <text evidence="1">The sequence shown here is derived from an EMBL/GenBank/DDBJ whole genome shotgun (WGS) entry which is preliminary data.</text>
</comment>
<evidence type="ECO:0000313" key="1">
    <source>
        <dbReference type="EMBL" id="MFC4870091.1"/>
    </source>
</evidence>
<reference evidence="2" key="1">
    <citation type="journal article" date="2019" name="Int. J. Syst. Evol. Microbiol.">
        <title>The Global Catalogue of Microorganisms (GCM) 10K type strain sequencing project: providing services to taxonomists for standard genome sequencing and annotation.</title>
        <authorList>
            <consortium name="The Broad Institute Genomics Platform"/>
            <consortium name="The Broad Institute Genome Sequencing Center for Infectious Disease"/>
            <person name="Wu L."/>
            <person name="Ma J."/>
        </authorList>
    </citation>
    <scope>NUCLEOTIDE SEQUENCE [LARGE SCALE GENOMIC DNA]</scope>
    <source>
        <strain evidence="2">CGMCC 4.7466</strain>
    </source>
</reference>
<dbReference type="Proteomes" id="UP001595818">
    <property type="component" value="Unassembled WGS sequence"/>
</dbReference>
<keyword evidence="2" id="KW-1185">Reference proteome</keyword>
<name>A0ABV9SUQ4_9BACT</name>